<dbReference type="PANTHER" id="PTHR21422">
    <property type="entry name" value="RAB3 GTPASE-ACTIVATING PROTEIN CATALYTIC SUBUNIT"/>
    <property type="match status" value="1"/>
</dbReference>
<reference evidence="1" key="1">
    <citation type="submission" date="2017-05" db="UniProtKB">
        <authorList>
            <consortium name="EnsemblMetazoa"/>
        </authorList>
    </citation>
    <scope>IDENTIFICATION</scope>
</reference>
<organism evidence="1">
    <name type="scientific">Amphimedon queenslandica</name>
    <name type="common">Sponge</name>
    <dbReference type="NCBI Taxonomy" id="400682"/>
    <lineage>
        <taxon>Eukaryota</taxon>
        <taxon>Metazoa</taxon>
        <taxon>Porifera</taxon>
        <taxon>Demospongiae</taxon>
        <taxon>Heteroscleromorpha</taxon>
        <taxon>Haplosclerida</taxon>
        <taxon>Niphatidae</taxon>
        <taxon>Amphimedon</taxon>
    </lineage>
</organism>
<name>A0A1X7SLK2_AMPQE</name>
<dbReference type="InterPro" id="IPR045700">
    <property type="entry name" value="Rab3GAP1"/>
</dbReference>
<sequence>MRLAKAFCNIHNDYEPISRRRTAFCVDPDNATDCYAVAVVKRGSVVGLKAMAHIWYEVIQELRYRWENGIALPSLGKSHPDMSCCLLHQKLQ</sequence>
<accession>A0A1X7SLK2</accession>
<evidence type="ECO:0000313" key="1">
    <source>
        <dbReference type="EnsemblMetazoa" id="Aqu2.1.03012_001"/>
    </source>
</evidence>
<protein>
    <submittedName>
        <fullName evidence="1">Uncharacterized protein</fullName>
    </submittedName>
</protein>
<dbReference type="InParanoid" id="A0A1X7SLK2"/>
<dbReference type="PANTHER" id="PTHR21422:SF9">
    <property type="entry name" value="RAB3 GTPASE-ACTIVATING PROTEIN CATALYTIC SUBUNIT"/>
    <property type="match status" value="1"/>
</dbReference>
<dbReference type="AlphaFoldDB" id="A0A1X7SLK2"/>
<proteinExistence type="predicted"/>
<dbReference type="OrthoDB" id="17346at2759"/>
<dbReference type="EnsemblMetazoa" id="Aqu2.1.03012_001">
    <property type="protein sequence ID" value="Aqu2.1.03012_001"/>
    <property type="gene ID" value="Aqu2.1.03012"/>
</dbReference>
<dbReference type="GO" id="GO:0005096">
    <property type="term" value="F:GTPase activator activity"/>
    <property type="evidence" value="ECO:0007669"/>
    <property type="project" value="InterPro"/>
</dbReference>
<dbReference type="eggNOG" id="KOG2390">
    <property type="taxonomic scope" value="Eukaryota"/>
</dbReference>
<dbReference type="STRING" id="400682.A0A1X7SLK2"/>